<dbReference type="Proteomes" id="UP000765802">
    <property type="component" value="Unassembled WGS sequence"/>
</dbReference>
<sequence>MWLFKKKKKELLSEEKTTISDKVAGKIAGVGIKAQRLFAERMNKLFMKTDYKRLKLILIFFCVSAGGYSIYLIANSVFSPERNQKAFEIQQMDIPKHFNKTGDETVMPEATIDEQTYLQIQDFRKHMDSLKLNRTTEYDSILQARPGLMDSVQVLEQIYLSQKQK</sequence>
<evidence type="ECO:0000256" key="1">
    <source>
        <dbReference type="SAM" id="Phobius"/>
    </source>
</evidence>
<dbReference type="RefSeq" id="WP_187254962.1">
    <property type="nucleotide sequence ID" value="NZ_JBHULF010000006.1"/>
</dbReference>
<feature type="transmembrane region" description="Helical" evidence="1">
    <location>
        <begin position="54"/>
        <end position="74"/>
    </location>
</feature>
<keyword evidence="1" id="KW-0472">Membrane</keyword>
<protein>
    <recommendedName>
        <fullName evidence="4">Conjugative transposon protein TraM</fullName>
    </recommendedName>
</protein>
<keyword evidence="3" id="KW-1185">Reference proteome</keyword>
<keyword evidence="1" id="KW-1133">Transmembrane helix</keyword>
<name>A0ABR7M3K4_9BACT</name>
<evidence type="ECO:0000313" key="2">
    <source>
        <dbReference type="EMBL" id="MBC6489603.1"/>
    </source>
</evidence>
<gene>
    <name evidence="2" type="ORF">BC349_01380</name>
</gene>
<reference evidence="2 3" key="1">
    <citation type="submission" date="2016-07" db="EMBL/GenBank/DDBJ databases">
        <title>Genome analysis of Flavihumibacter stibioxidans YS-17.</title>
        <authorList>
            <person name="Shi K."/>
            <person name="Han Y."/>
            <person name="Wang G."/>
        </authorList>
    </citation>
    <scope>NUCLEOTIDE SEQUENCE [LARGE SCALE GENOMIC DNA]</scope>
    <source>
        <strain evidence="2 3">YS-17</strain>
    </source>
</reference>
<dbReference type="EMBL" id="MBUA01000001">
    <property type="protein sequence ID" value="MBC6489603.1"/>
    <property type="molecule type" value="Genomic_DNA"/>
</dbReference>
<evidence type="ECO:0008006" key="4">
    <source>
        <dbReference type="Google" id="ProtNLM"/>
    </source>
</evidence>
<accession>A0ABR7M3K4</accession>
<keyword evidence="1" id="KW-0812">Transmembrane</keyword>
<evidence type="ECO:0000313" key="3">
    <source>
        <dbReference type="Proteomes" id="UP000765802"/>
    </source>
</evidence>
<proteinExistence type="predicted"/>
<comment type="caution">
    <text evidence="2">The sequence shown here is derived from an EMBL/GenBank/DDBJ whole genome shotgun (WGS) entry which is preliminary data.</text>
</comment>
<organism evidence="2 3">
    <name type="scientific">Flavihumibacter stibioxidans</name>
    <dbReference type="NCBI Taxonomy" id="1834163"/>
    <lineage>
        <taxon>Bacteria</taxon>
        <taxon>Pseudomonadati</taxon>
        <taxon>Bacteroidota</taxon>
        <taxon>Chitinophagia</taxon>
        <taxon>Chitinophagales</taxon>
        <taxon>Chitinophagaceae</taxon>
        <taxon>Flavihumibacter</taxon>
    </lineage>
</organism>